<sequence>MKAKIRATWRIVVRRTCGKWEVWSGSGRGVSFRGQFDQFGCCWVGPSSPGLLLKSLTYATL</sequence>
<reference evidence="2" key="1">
    <citation type="submission" date="2013-09" db="EMBL/GenBank/DDBJ databases">
        <title>Corchorus olitorius genome sequencing.</title>
        <authorList>
            <person name="Alam M."/>
            <person name="Haque M.S."/>
            <person name="Islam M.S."/>
            <person name="Emdad E.M."/>
            <person name="Islam M.M."/>
            <person name="Ahmed B."/>
            <person name="Halim A."/>
            <person name="Hossen Q.M.M."/>
            <person name="Hossain M.Z."/>
            <person name="Ahmed R."/>
            <person name="Khan M.M."/>
            <person name="Islam R."/>
            <person name="Rashid M.M."/>
            <person name="Khan S.A."/>
            <person name="Rahman M.S."/>
            <person name="Alam M."/>
            <person name="Yahiya A.S."/>
            <person name="Khan M.S."/>
            <person name="Azam M.S."/>
            <person name="Haque T."/>
            <person name="Lashkar M.Z.H."/>
            <person name="Akhand A.I."/>
            <person name="Morshed G."/>
            <person name="Roy S."/>
            <person name="Uddin K.S."/>
            <person name="Rabeya T."/>
            <person name="Hossain A.S."/>
            <person name="Chowdhury A."/>
            <person name="Snigdha A.R."/>
            <person name="Mortoza M.S."/>
            <person name="Matin S.A."/>
            <person name="Hoque S.M.E."/>
            <person name="Islam M.K."/>
            <person name="Roy D.K."/>
            <person name="Haider R."/>
            <person name="Moosa M.M."/>
            <person name="Elias S.M."/>
            <person name="Hasan A.M."/>
            <person name="Jahan S."/>
            <person name="Shafiuddin M."/>
            <person name="Mahmood N."/>
            <person name="Shommy N.S."/>
        </authorList>
    </citation>
    <scope>NUCLEOTIDE SEQUENCE [LARGE SCALE GENOMIC DNA]</scope>
    <source>
        <strain evidence="2">cv. O-4</strain>
    </source>
</reference>
<comment type="caution">
    <text evidence="1">The sequence shown here is derived from an EMBL/GenBank/DDBJ whole genome shotgun (WGS) entry which is preliminary data.</text>
</comment>
<protein>
    <submittedName>
        <fullName evidence="1">Uncharacterized protein</fullName>
    </submittedName>
</protein>
<evidence type="ECO:0000313" key="2">
    <source>
        <dbReference type="Proteomes" id="UP000187203"/>
    </source>
</evidence>
<name>A0A1R3GAD3_9ROSI</name>
<organism evidence="1 2">
    <name type="scientific">Corchorus olitorius</name>
    <dbReference type="NCBI Taxonomy" id="93759"/>
    <lineage>
        <taxon>Eukaryota</taxon>
        <taxon>Viridiplantae</taxon>
        <taxon>Streptophyta</taxon>
        <taxon>Embryophyta</taxon>
        <taxon>Tracheophyta</taxon>
        <taxon>Spermatophyta</taxon>
        <taxon>Magnoliopsida</taxon>
        <taxon>eudicotyledons</taxon>
        <taxon>Gunneridae</taxon>
        <taxon>Pentapetalae</taxon>
        <taxon>rosids</taxon>
        <taxon>malvids</taxon>
        <taxon>Malvales</taxon>
        <taxon>Malvaceae</taxon>
        <taxon>Grewioideae</taxon>
        <taxon>Apeibeae</taxon>
        <taxon>Corchorus</taxon>
    </lineage>
</organism>
<dbReference type="Proteomes" id="UP000187203">
    <property type="component" value="Unassembled WGS sequence"/>
</dbReference>
<dbReference type="EMBL" id="AWUE01023065">
    <property type="protein sequence ID" value="OMO55016.1"/>
    <property type="molecule type" value="Genomic_DNA"/>
</dbReference>
<proteinExistence type="predicted"/>
<dbReference type="AlphaFoldDB" id="A0A1R3GAD3"/>
<accession>A0A1R3GAD3</accession>
<keyword evidence="2" id="KW-1185">Reference proteome</keyword>
<evidence type="ECO:0000313" key="1">
    <source>
        <dbReference type="EMBL" id="OMO55016.1"/>
    </source>
</evidence>
<gene>
    <name evidence="1" type="ORF">COLO4_36238</name>
</gene>